<dbReference type="EMBL" id="KK852510">
    <property type="protein sequence ID" value="KDR22351.1"/>
    <property type="molecule type" value="Genomic_DNA"/>
</dbReference>
<evidence type="ECO:0000313" key="9">
    <source>
        <dbReference type="EMBL" id="KDR22351.1"/>
    </source>
</evidence>
<comment type="subcellular location">
    <subcellularLocation>
        <location evidence="1">Cytoplasm</location>
    </subcellularLocation>
</comment>
<evidence type="ECO:0000259" key="8">
    <source>
        <dbReference type="SMART" id="SM00322"/>
    </source>
</evidence>
<evidence type="ECO:0000256" key="3">
    <source>
        <dbReference type="ARBA" id="ARBA00022737"/>
    </source>
</evidence>
<dbReference type="CDD" id="cd22412">
    <property type="entry name" value="KH-I_Vigilin_rpt9"/>
    <property type="match status" value="1"/>
</dbReference>
<evidence type="ECO:0000313" key="10">
    <source>
        <dbReference type="Proteomes" id="UP000027135"/>
    </source>
</evidence>
<dbReference type="CDD" id="cd22417">
    <property type="entry name" value="KH-I_Vigilin_rpt14"/>
    <property type="match status" value="1"/>
</dbReference>
<dbReference type="AlphaFoldDB" id="A0A067REP1"/>
<feature type="domain" description="K Homology" evidence="8">
    <location>
        <begin position="52"/>
        <end position="126"/>
    </location>
</feature>
<feature type="coiled-coil region" evidence="6">
    <location>
        <begin position="1144"/>
        <end position="1175"/>
    </location>
</feature>
<dbReference type="CDD" id="cd22411">
    <property type="entry name" value="KH-I_Vigilin_rpt8"/>
    <property type="match status" value="1"/>
</dbReference>
<protein>
    <submittedName>
        <fullName evidence="9">Vigilin</fullName>
    </submittedName>
</protein>
<dbReference type="PROSITE" id="PS50084">
    <property type="entry name" value="KH_TYPE_1"/>
    <property type="match status" value="14"/>
</dbReference>
<reference evidence="9 10" key="1">
    <citation type="journal article" date="2014" name="Nat. Commun.">
        <title>Molecular traces of alternative social organization in a termite genome.</title>
        <authorList>
            <person name="Terrapon N."/>
            <person name="Li C."/>
            <person name="Robertson H.M."/>
            <person name="Ji L."/>
            <person name="Meng X."/>
            <person name="Booth W."/>
            <person name="Chen Z."/>
            <person name="Childers C.P."/>
            <person name="Glastad K.M."/>
            <person name="Gokhale K."/>
            <person name="Gowin J."/>
            <person name="Gronenberg W."/>
            <person name="Hermansen R.A."/>
            <person name="Hu H."/>
            <person name="Hunt B.G."/>
            <person name="Huylmans A.K."/>
            <person name="Khalil S.M."/>
            <person name="Mitchell R.D."/>
            <person name="Munoz-Torres M.C."/>
            <person name="Mustard J.A."/>
            <person name="Pan H."/>
            <person name="Reese J.T."/>
            <person name="Scharf M.E."/>
            <person name="Sun F."/>
            <person name="Vogel H."/>
            <person name="Xiao J."/>
            <person name="Yang W."/>
            <person name="Yang Z."/>
            <person name="Yang Z."/>
            <person name="Zhou J."/>
            <person name="Zhu J."/>
            <person name="Brent C.S."/>
            <person name="Elsik C.G."/>
            <person name="Goodisman M.A."/>
            <person name="Liberles D.A."/>
            <person name="Roe R.M."/>
            <person name="Vargo E.L."/>
            <person name="Vilcinskas A."/>
            <person name="Wang J."/>
            <person name="Bornberg-Bauer E."/>
            <person name="Korb J."/>
            <person name="Zhang G."/>
            <person name="Liebig J."/>
        </authorList>
    </citation>
    <scope>NUCLEOTIDE SEQUENCE [LARGE SCALE GENOMIC DNA]</scope>
    <source>
        <tissue evidence="9">Whole organism</tissue>
    </source>
</reference>
<feature type="region of interest" description="Disordered" evidence="7">
    <location>
        <begin position="1176"/>
        <end position="1244"/>
    </location>
</feature>
<dbReference type="eggNOG" id="KOG2208">
    <property type="taxonomic scope" value="Eukaryota"/>
</dbReference>
<organism evidence="9 10">
    <name type="scientific">Zootermopsis nevadensis</name>
    <name type="common">Dampwood termite</name>
    <dbReference type="NCBI Taxonomy" id="136037"/>
    <lineage>
        <taxon>Eukaryota</taxon>
        <taxon>Metazoa</taxon>
        <taxon>Ecdysozoa</taxon>
        <taxon>Arthropoda</taxon>
        <taxon>Hexapoda</taxon>
        <taxon>Insecta</taxon>
        <taxon>Pterygota</taxon>
        <taxon>Neoptera</taxon>
        <taxon>Polyneoptera</taxon>
        <taxon>Dictyoptera</taxon>
        <taxon>Blattodea</taxon>
        <taxon>Blattoidea</taxon>
        <taxon>Termitoidae</taxon>
        <taxon>Termopsidae</taxon>
        <taxon>Zootermopsis</taxon>
    </lineage>
</organism>
<feature type="coiled-coil region" evidence="6">
    <location>
        <begin position="464"/>
        <end position="491"/>
    </location>
</feature>
<dbReference type="OMA" id="DHAGQQV"/>
<dbReference type="CDD" id="cd22405">
    <property type="entry name" value="KH-I_Vigilin_rpt1"/>
    <property type="match status" value="1"/>
</dbReference>
<dbReference type="CDD" id="cd22416">
    <property type="entry name" value="KH-I_Vigilin_rpt13"/>
    <property type="match status" value="1"/>
</dbReference>
<evidence type="ECO:0000256" key="4">
    <source>
        <dbReference type="ARBA" id="ARBA00022884"/>
    </source>
</evidence>
<dbReference type="PANTHER" id="PTHR10627:SF31">
    <property type="entry name" value="DODECA-SATELLITE-BINDING PROTEIN 1, ISOFORM A"/>
    <property type="match status" value="1"/>
</dbReference>
<dbReference type="CDD" id="cd22414">
    <property type="entry name" value="KH-I_Vigilin_rpt11"/>
    <property type="match status" value="1"/>
</dbReference>
<feature type="domain" description="K Homology" evidence="8">
    <location>
        <begin position="703"/>
        <end position="772"/>
    </location>
</feature>
<dbReference type="OrthoDB" id="10027144at2759"/>
<keyword evidence="3" id="KW-0677">Repeat</keyword>
<evidence type="ECO:0000256" key="6">
    <source>
        <dbReference type="SAM" id="Coils"/>
    </source>
</evidence>
<dbReference type="InParanoid" id="A0A067REP1"/>
<dbReference type="FunFam" id="3.30.1370.10:FF:000018">
    <property type="entry name" value="vigilin isoform X1"/>
    <property type="match status" value="1"/>
</dbReference>
<proteinExistence type="predicted"/>
<feature type="domain" description="K Homology" evidence="8">
    <location>
        <begin position="272"/>
        <end position="340"/>
    </location>
</feature>
<dbReference type="InterPro" id="IPR057778">
    <property type="entry name" value="KH_Vigilin_N"/>
</dbReference>
<name>A0A067REP1_ZOONE</name>
<gene>
    <name evidence="9" type="ORF">L798_02009</name>
</gene>
<evidence type="ECO:0000256" key="1">
    <source>
        <dbReference type="ARBA" id="ARBA00004496"/>
    </source>
</evidence>
<dbReference type="PANTHER" id="PTHR10627">
    <property type="entry name" value="SCP160"/>
    <property type="match status" value="1"/>
</dbReference>
<dbReference type="FunCoup" id="A0A067REP1">
    <property type="interactions" value="1111"/>
</dbReference>
<accession>A0A067REP1</accession>
<keyword evidence="4 5" id="KW-0694">RNA-binding</keyword>
<feature type="domain" description="K Homology" evidence="8">
    <location>
        <begin position="483"/>
        <end position="552"/>
    </location>
</feature>
<keyword evidence="10" id="KW-1185">Reference proteome</keyword>
<feature type="coiled-coil region" evidence="6">
    <location>
        <begin position="606"/>
        <end position="633"/>
    </location>
</feature>
<dbReference type="InterPro" id="IPR036612">
    <property type="entry name" value="KH_dom_type_1_sf"/>
</dbReference>
<dbReference type="CDD" id="cd22409">
    <property type="entry name" value="KH-I_Vigilin_rpt5"/>
    <property type="match status" value="1"/>
</dbReference>
<dbReference type="CDD" id="cd22410">
    <property type="entry name" value="KH-I_Vigilin_rpt7"/>
    <property type="match status" value="1"/>
</dbReference>
<evidence type="ECO:0000256" key="7">
    <source>
        <dbReference type="SAM" id="MobiDB-lite"/>
    </source>
</evidence>
<dbReference type="Pfam" id="PF24668">
    <property type="entry name" value="KH_Vigilin"/>
    <property type="match status" value="1"/>
</dbReference>
<dbReference type="Gene3D" id="3.30.1370.10">
    <property type="entry name" value="K Homology domain, type 1"/>
    <property type="match status" value="14"/>
</dbReference>
<feature type="domain" description="K Homology" evidence="8">
    <location>
        <begin position="629"/>
        <end position="698"/>
    </location>
</feature>
<dbReference type="Proteomes" id="UP000027135">
    <property type="component" value="Unassembled WGS sequence"/>
</dbReference>
<feature type="domain" description="K Homology" evidence="8">
    <location>
        <begin position="341"/>
        <end position="407"/>
    </location>
</feature>
<dbReference type="CDD" id="cd22407">
    <property type="entry name" value="KH-I_Vigilin_rpt3"/>
    <property type="match status" value="1"/>
</dbReference>
<dbReference type="STRING" id="136037.A0A067REP1"/>
<dbReference type="CDD" id="cd02394">
    <property type="entry name" value="KH-I_Vigilin_rpt6"/>
    <property type="match status" value="1"/>
</dbReference>
<dbReference type="CDD" id="cd22413">
    <property type="entry name" value="KH-I_Vigilin_rpt10"/>
    <property type="match status" value="1"/>
</dbReference>
<dbReference type="GO" id="GO:0003729">
    <property type="term" value="F:mRNA binding"/>
    <property type="evidence" value="ECO:0007669"/>
    <property type="project" value="TreeGrafter"/>
</dbReference>
<dbReference type="GO" id="GO:0010468">
    <property type="term" value="P:regulation of gene expression"/>
    <property type="evidence" value="ECO:0007669"/>
    <property type="project" value="UniProtKB-ARBA"/>
</dbReference>
<feature type="domain" description="K Homology" evidence="8">
    <location>
        <begin position="199"/>
        <end position="267"/>
    </location>
</feature>
<dbReference type="SUPFAM" id="SSF54791">
    <property type="entry name" value="Eukaryotic type KH-domain (KH-domain type I)"/>
    <property type="match status" value="12"/>
</dbReference>
<feature type="domain" description="K Homology" evidence="8">
    <location>
        <begin position="557"/>
        <end position="625"/>
    </location>
</feature>
<dbReference type="InterPro" id="IPR004087">
    <property type="entry name" value="KH_dom"/>
</dbReference>
<dbReference type="CDD" id="cd22415">
    <property type="entry name" value="KH-I_Vigilin_rpt12"/>
    <property type="match status" value="1"/>
</dbReference>
<sequence length="1244" mass="139540">MQQAVMEEEAAYEPPSLKYDDAFPALPESVTSASPTVNQLGQWNNKMRIGSSVVTQVFRVPFEERKFDHSDKFGEGESLRTCLMIMKETGAHIEISSSKDMSLTFLVTGKQNAVLDARRRILTHFQTQASMSISIPKEHHRFILGKSGTKLKELEKTTATKISVPNMADSSDKITITGTKEGIEKAVHEIKVTSDEQSKQAYERISVPKMYHPFIYGAHNEKVTALMNETGVRINIPPLSVQKDDITIAGEKEGVMTAKERILSIYQEMEKKCTLVSVEVPKSQHKYVIGHRGSTIAEILHTTGVSVEMPPNDSSTGTINLRGPHDKLGVALSMVYEKANSVLTATVDAPNWIHKYIIGRKGANIRGITQDLTKVHVEFTDKEDRIKIEGPPEEVEKAQAALETMAADLISKLTFVVMTVDPKFYKHIIGKSGANVNRMKDELGVVINIAENDGNNVIRIEGNKSGVERAKQELEDMVHKLENEKERDIIIDHRFYRNIIGSKGDNIREIREMFNQVQITFPGPGEKRDVVKIRGPKEDVDKCHKYLLKIVKELNESSYMIEVPIYKQFHKFVIGKGGANIRKIRDETQTKIDLPAEGEKSDVIAITGKKENVEEARERIQKIQNELANIVTEEIVIPPQFYNSLIGAGGKLIHAIMEDCGGVAIKFPQAESRSDKVTVRGPKEDVMKACQQLLELTTERQLSSYSAEVRAKPQHHKFLIGKNGVNIKKIRDLTGARIVFPTDKDDDKEAITIIGKQEAVEHAKAELEATIKEIDNIVESDMSVEPKYHRHFVARRGDVLHRISDECGGVMISFPRPGVQSDRVVLKGAKECIEMAKQRIQEIVTDLESMISIECIIPQKHHRTVMGAKGFKVQGITSEFDVQIKFPDRDAQEEYHNHQDEGQQPNGVVEEHEPVRMCDVIRITGKQENCEAAKRALLDLVPVTVEVDVPFDFHRSIIGQKGKDVRELMERYDVHIVLSPADQRLDIIKISGTPACVERAKVAIEERCKELEAERQDRILKSFELKIEVDPEYHPKIIGRKGAVISKIRSDHGVQINFLKKGDPEEHIITITGYEQSTLAARDDIMKIVNDLNDMVKEEVHIDARVHSRLIGARGRNIRKIMEQYNVDIKFPRSTDADPDIVTVIGAEENVLDAREHLLNLEEEYMQDVNEAEIRESYRPNSSRGDDDASLGHGRGVSGFVVKGGPWEQRAPDTASTSEFPSFGGGGDTPQNVPSPSGAWGSRR</sequence>
<dbReference type="CDD" id="cd22408">
    <property type="entry name" value="KH-I_Vigilin_rpt4"/>
    <property type="match status" value="1"/>
</dbReference>
<keyword evidence="6" id="KW-0175">Coiled coil</keyword>
<evidence type="ECO:0000256" key="2">
    <source>
        <dbReference type="ARBA" id="ARBA00022490"/>
    </source>
</evidence>
<feature type="domain" description="K Homology" evidence="8">
    <location>
        <begin position="776"/>
        <end position="845"/>
    </location>
</feature>
<feature type="domain" description="K Homology" evidence="8">
    <location>
        <begin position="1094"/>
        <end position="1163"/>
    </location>
</feature>
<dbReference type="Pfam" id="PF00013">
    <property type="entry name" value="KH_1"/>
    <property type="match status" value="14"/>
</dbReference>
<keyword evidence="2" id="KW-0963">Cytoplasm</keyword>
<dbReference type="CDD" id="cd22418">
    <property type="entry name" value="KH-I_Vigilin_rpt15"/>
    <property type="match status" value="1"/>
</dbReference>
<feature type="domain" description="K Homology" evidence="8">
    <location>
        <begin position="412"/>
        <end position="479"/>
    </location>
</feature>
<evidence type="ECO:0000256" key="5">
    <source>
        <dbReference type="PROSITE-ProRule" id="PRU00117"/>
    </source>
</evidence>
<feature type="domain" description="K Homology" evidence="8">
    <location>
        <begin position="1021"/>
        <end position="1090"/>
    </location>
</feature>
<feature type="domain" description="K Homology" evidence="8">
    <location>
        <begin position="849"/>
        <end position="942"/>
    </location>
</feature>
<dbReference type="CDD" id="cd22406">
    <property type="entry name" value="KH-I_Vigilin_rpt2"/>
    <property type="match status" value="1"/>
</dbReference>
<dbReference type="SMART" id="SM00322">
    <property type="entry name" value="KH"/>
    <property type="match status" value="15"/>
</dbReference>
<feature type="domain" description="K Homology" evidence="8">
    <location>
        <begin position="943"/>
        <end position="1009"/>
    </location>
</feature>
<feature type="domain" description="K Homology" evidence="8">
    <location>
        <begin position="127"/>
        <end position="195"/>
    </location>
</feature>
<dbReference type="InterPro" id="IPR004088">
    <property type="entry name" value="KH_dom_type_1"/>
</dbReference>
<dbReference type="FunFam" id="3.30.1370.10:FF:000039">
    <property type="entry name" value="vigilin isoform X1"/>
    <property type="match status" value="1"/>
</dbReference>